<sequence>MSKHFETLSKYYQKALAKSIEFNHACYYCGCEATDTDYCPPLSDCELVIELSETADFVAVSSCYECSALLKNERDLTLVSRVKKLKSKLAKKYAQAVRIFHVWEKDELSQMSPEFHTSIEAGIRLGKETQERLDFPNYALEISGSSVAPFESRTEFFVDGSCFDNFKSALAYCYSHHSVKKGAFYTLLVEECSGDFDKALSKYKHRYTKVKSTAKSSDVIKAFAKQHKQNSDFVIRASEQLSKRHPELDLEGVLAKLYDDYIAR</sequence>
<gene>
    <name evidence="1" type="ORF">PCIT_a2705</name>
</gene>
<reference evidence="1" key="1">
    <citation type="journal article" date="2012" name="J. Bacteriol.">
        <title>Genome sequences of type strains of seven species of the marine bacterium Pseudoalteromonas.</title>
        <authorList>
            <person name="Xie B.B."/>
            <person name="Shu Y.L."/>
            <person name="Qin Q.L."/>
            <person name="Rong J.C."/>
            <person name="Zhang X.Y."/>
            <person name="Chen X.L."/>
            <person name="Shi M."/>
            <person name="He H.L."/>
            <person name="Zhou B.C."/>
            <person name="Zhang Y.Z."/>
        </authorList>
    </citation>
    <scope>NUCLEOTIDE SEQUENCE</scope>
    <source>
        <strain evidence="1">DSM 8771</strain>
    </source>
</reference>
<organism evidence="1 2">
    <name type="scientific">Pseudoalteromonas citrea</name>
    <dbReference type="NCBI Taxonomy" id="43655"/>
    <lineage>
        <taxon>Bacteria</taxon>
        <taxon>Pseudomonadati</taxon>
        <taxon>Pseudomonadota</taxon>
        <taxon>Gammaproteobacteria</taxon>
        <taxon>Alteromonadales</taxon>
        <taxon>Pseudoalteromonadaceae</taxon>
        <taxon>Pseudoalteromonas</taxon>
    </lineage>
</organism>
<dbReference type="EMBL" id="AHBZ03000021">
    <property type="protein sequence ID" value="KAF7769803.1"/>
    <property type="molecule type" value="Genomic_DNA"/>
</dbReference>
<evidence type="ECO:0000313" key="1">
    <source>
        <dbReference type="EMBL" id="KAF7769803.1"/>
    </source>
</evidence>
<accession>A0AAD4AHH6</accession>
<dbReference type="RefSeq" id="WP_010363970.1">
    <property type="nucleotide sequence ID" value="NZ_AHBZ03000021.1"/>
</dbReference>
<name>A0AAD4AHH6_9GAMM</name>
<dbReference type="Proteomes" id="UP000016487">
    <property type="component" value="Unassembled WGS sequence"/>
</dbReference>
<protein>
    <submittedName>
        <fullName evidence="1">Uncharacterized protein</fullName>
    </submittedName>
</protein>
<evidence type="ECO:0000313" key="2">
    <source>
        <dbReference type="Proteomes" id="UP000016487"/>
    </source>
</evidence>
<reference evidence="1" key="2">
    <citation type="submission" date="2015-03" db="EMBL/GenBank/DDBJ databases">
        <title>Genome sequence of Pseudoalteromonas citrea.</title>
        <authorList>
            <person name="Xie B.-B."/>
            <person name="Rong J.-C."/>
            <person name="Qin Q.-L."/>
            <person name="Zhang Y.-Z."/>
        </authorList>
    </citation>
    <scope>NUCLEOTIDE SEQUENCE</scope>
    <source>
        <strain evidence="1">DSM 8771</strain>
    </source>
</reference>
<comment type="caution">
    <text evidence="1">The sequence shown here is derived from an EMBL/GenBank/DDBJ whole genome shotgun (WGS) entry which is preliminary data.</text>
</comment>
<dbReference type="AlphaFoldDB" id="A0AAD4AHH6"/>
<proteinExistence type="predicted"/>